<accession>A0A9N9WRV3</accession>
<feature type="chain" id="PRO_5040479686" evidence="2">
    <location>
        <begin position="18"/>
        <end position="99"/>
    </location>
</feature>
<gene>
    <name evidence="3" type="ORF">CHIRRI_LOCUS4659</name>
</gene>
<dbReference type="AlphaFoldDB" id="A0A9N9WRV3"/>
<keyword evidence="4" id="KW-1185">Reference proteome</keyword>
<sequence>MKFIAILVFAFAAVCLAQDGPSKIDSNNIGDIVNVGVKARAHVNNQIDATLISILLKALNKQIIGINGPGIDGDFTLPTLPPNLPTRPPIEFPTPPPAK</sequence>
<evidence type="ECO:0000256" key="1">
    <source>
        <dbReference type="SAM" id="MobiDB-lite"/>
    </source>
</evidence>
<evidence type="ECO:0000313" key="3">
    <source>
        <dbReference type="EMBL" id="CAG9801738.1"/>
    </source>
</evidence>
<keyword evidence="2" id="KW-0732">Signal</keyword>
<organism evidence="3 4">
    <name type="scientific">Chironomus riparius</name>
    <dbReference type="NCBI Taxonomy" id="315576"/>
    <lineage>
        <taxon>Eukaryota</taxon>
        <taxon>Metazoa</taxon>
        <taxon>Ecdysozoa</taxon>
        <taxon>Arthropoda</taxon>
        <taxon>Hexapoda</taxon>
        <taxon>Insecta</taxon>
        <taxon>Pterygota</taxon>
        <taxon>Neoptera</taxon>
        <taxon>Endopterygota</taxon>
        <taxon>Diptera</taxon>
        <taxon>Nematocera</taxon>
        <taxon>Chironomoidea</taxon>
        <taxon>Chironomidae</taxon>
        <taxon>Chironominae</taxon>
        <taxon>Chironomus</taxon>
    </lineage>
</organism>
<feature type="signal peptide" evidence="2">
    <location>
        <begin position="1"/>
        <end position="17"/>
    </location>
</feature>
<name>A0A9N9WRV3_9DIPT</name>
<reference evidence="3" key="1">
    <citation type="submission" date="2022-01" db="EMBL/GenBank/DDBJ databases">
        <authorList>
            <person name="King R."/>
        </authorList>
    </citation>
    <scope>NUCLEOTIDE SEQUENCE</scope>
</reference>
<proteinExistence type="predicted"/>
<protein>
    <submittedName>
        <fullName evidence="3">Uncharacterized protein</fullName>
    </submittedName>
</protein>
<evidence type="ECO:0000256" key="2">
    <source>
        <dbReference type="SAM" id="SignalP"/>
    </source>
</evidence>
<dbReference type="OrthoDB" id="7790507at2759"/>
<feature type="region of interest" description="Disordered" evidence="1">
    <location>
        <begin position="77"/>
        <end position="99"/>
    </location>
</feature>
<dbReference type="Proteomes" id="UP001153620">
    <property type="component" value="Chromosome 2"/>
</dbReference>
<dbReference type="EMBL" id="OU895878">
    <property type="protein sequence ID" value="CAG9801738.1"/>
    <property type="molecule type" value="Genomic_DNA"/>
</dbReference>
<evidence type="ECO:0000313" key="4">
    <source>
        <dbReference type="Proteomes" id="UP001153620"/>
    </source>
</evidence>
<feature type="compositionally biased region" description="Pro residues" evidence="1">
    <location>
        <begin position="79"/>
        <end position="99"/>
    </location>
</feature>
<reference evidence="3" key="2">
    <citation type="submission" date="2022-10" db="EMBL/GenBank/DDBJ databases">
        <authorList>
            <consortium name="ENA_rothamsted_submissions"/>
            <consortium name="culmorum"/>
            <person name="King R."/>
        </authorList>
    </citation>
    <scope>NUCLEOTIDE SEQUENCE</scope>
</reference>